<sequence>MGKMLVVTTENIPGKEYTVLGEVFGVTTQSKNVFRNIGAGLKNIVGGEIKDYTKMLEESRQVSVERLRGNAAEMGADAVVMMRFDSGSIGQDMQSVAAYGTAVKYIEE</sequence>
<dbReference type="PANTHER" id="PTHR34068">
    <property type="entry name" value="UPF0145 PROTEIN YBJQ"/>
    <property type="match status" value="1"/>
</dbReference>
<dbReference type="PANTHER" id="PTHR34068:SF2">
    <property type="entry name" value="UPF0145 PROTEIN SCO3412"/>
    <property type="match status" value="1"/>
</dbReference>
<dbReference type="Gene3D" id="3.30.110.70">
    <property type="entry name" value="Hypothetical protein apc22750. Chain B"/>
    <property type="match status" value="1"/>
</dbReference>
<organism evidence="3 4">
    <name type="scientific">Liquorilactobacillus hordei DSM 19519</name>
    <dbReference type="NCBI Taxonomy" id="1423759"/>
    <lineage>
        <taxon>Bacteria</taxon>
        <taxon>Bacillati</taxon>
        <taxon>Bacillota</taxon>
        <taxon>Bacilli</taxon>
        <taxon>Lactobacillales</taxon>
        <taxon>Lactobacillaceae</taxon>
        <taxon>Liquorilactobacillus</taxon>
    </lineage>
</organism>
<dbReference type="EMBL" id="AZDX01000008">
    <property type="protein sequence ID" value="KRL07203.1"/>
    <property type="molecule type" value="Genomic_DNA"/>
</dbReference>
<dbReference type="InterPro" id="IPR002765">
    <property type="entry name" value="UPF0145_YbjQ-like"/>
</dbReference>
<comment type="similarity">
    <text evidence="1 2">Belongs to the UPF0145 family.</text>
</comment>
<evidence type="ECO:0000256" key="2">
    <source>
        <dbReference type="HAMAP-Rule" id="MF_00338"/>
    </source>
</evidence>
<proteinExistence type="inferred from homology"/>
<comment type="caution">
    <text evidence="3">The sequence shown here is derived from an EMBL/GenBank/DDBJ whole genome shotgun (WGS) entry which is preliminary data.</text>
</comment>
<dbReference type="SUPFAM" id="SSF117782">
    <property type="entry name" value="YbjQ-like"/>
    <property type="match status" value="1"/>
</dbReference>
<dbReference type="AlphaFoldDB" id="A0A0R1MRR2"/>
<accession>A0A0R1MRR2</accession>
<dbReference type="PATRIC" id="fig|1423759.3.peg.2267"/>
<dbReference type="HAMAP" id="MF_00338">
    <property type="entry name" value="UPF0145"/>
    <property type="match status" value="1"/>
</dbReference>
<evidence type="ECO:0000313" key="4">
    <source>
        <dbReference type="Proteomes" id="UP000051448"/>
    </source>
</evidence>
<gene>
    <name evidence="3" type="ORF">FC92_GL002170</name>
</gene>
<dbReference type="Proteomes" id="UP000051448">
    <property type="component" value="Unassembled WGS sequence"/>
</dbReference>
<protein>
    <recommendedName>
        <fullName evidence="2">UPF0145 protein FC92_GL002170</fullName>
    </recommendedName>
</protein>
<keyword evidence="4" id="KW-1185">Reference proteome</keyword>
<reference evidence="3 4" key="1">
    <citation type="journal article" date="2015" name="Genome Announc.">
        <title>Expanding the biotechnology potential of lactobacilli through comparative genomics of 213 strains and associated genera.</title>
        <authorList>
            <person name="Sun Z."/>
            <person name="Harris H.M."/>
            <person name="McCann A."/>
            <person name="Guo C."/>
            <person name="Argimon S."/>
            <person name="Zhang W."/>
            <person name="Yang X."/>
            <person name="Jeffery I.B."/>
            <person name="Cooney J.C."/>
            <person name="Kagawa T.F."/>
            <person name="Liu W."/>
            <person name="Song Y."/>
            <person name="Salvetti E."/>
            <person name="Wrobel A."/>
            <person name="Rasinkangas P."/>
            <person name="Parkhill J."/>
            <person name="Rea M.C."/>
            <person name="O'Sullivan O."/>
            <person name="Ritari J."/>
            <person name="Douillard F.P."/>
            <person name="Paul Ross R."/>
            <person name="Yang R."/>
            <person name="Briner A.E."/>
            <person name="Felis G.E."/>
            <person name="de Vos W.M."/>
            <person name="Barrangou R."/>
            <person name="Klaenhammer T.R."/>
            <person name="Caufield P.W."/>
            <person name="Cui Y."/>
            <person name="Zhang H."/>
            <person name="O'Toole P.W."/>
        </authorList>
    </citation>
    <scope>NUCLEOTIDE SEQUENCE [LARGE SCALE GENOMIC DNA]</scope>
    <source>
        <strain evidence="3 4">DSM 19519</strain>
    </source>
</reference>
<evidence type="ECO:0000313" key="3">
    <source>
        <dbReference type="EMBL" id="KRL07203.1"/>
    </source>
</evidence>
<evidence type="ECO:0000256" key="1">
    <source>
        <dbReference type="ARBA" id="ARBA00010751"/>
    </source>
</evidence>
<name>A0A0R1MRR2_9LACO</name>
<dbReference type="Pfam" id="PF01906">
    <property type="entry name" value="YbjQ_1"/>
    <property type="match status" value="1"/>
</dbReference>
<dbReference type="InterPro" id="IPR035439">
    <property type="entry name" value="UPF0145_dom_sf"/>
</dbReference>
<dbReference type="STRING" id="1423759.FC92_GL002170"/>